<dbReference type="Proteomes" id="UP000326757">
    <property type="component" value="Unassembled WGS sequence"/>
</dbReference>
<dbReference type="Pfam" id="PF03055">
    <property type="entry name" value="RPE65"/>
    <property type="match status" value="1"/>
</dbReference>
<keyword evidence="2 5" id="KW-0479">Metal-binding</keyword>
<feature type="binding site" evidence="5">
    <location>
        <position position="83"/>
    </location>
    <ligand>
        <name>Fe cation</name>
        <dbReference type="ChEBI" id="CHEBI:24875"/>
        <note>catalytic</note>
    </ligand>
</feature>
<evidence type="ECO:0000313" key="7">
    <source>
        <dbReference type="EMBL" id="KAB8293714.1"/>
    </source>
</evidence>
<dbReference type="AlphaFoldDB" id="A0A5N6JX39"/>
<keyword evidence="8" id="KW-1185">Reference proteome</keyword>
<evidence type="ECO:0000256" key="5">
    <source>
        <dbReference type="PIRSR" id="PIRSR604294-1"/>
    </source>
</evidence>
<dbReference type="OrthoDB" id="407010at2759"/>
<feature type="compositionally biased region" description="Polar residues" evidence="6">
    <location>
        <begin position="8"/>
        <end position="17"/>
    </location>
</feature>
<comment type="cofactor">
    <cofactor evidence="5">
        <name>Fe(2+)</name>
        <dbReference type="ChEBI" id="CHEBI:29033"/>
    </cofactor>
    <text evidence="5">Binds 1 Fe(2+) ion per subunit.</text>
</comment>
<name>A0A5N6JX39_MONLA</name>
<protein>
    <submittedName>
        <fullName evidence="7">Uncharacterized protein</fullName>
    </submittedName>
</protein>
<accession>A0A5N6JX39</accession>
<evidence type="ECO:0000256" key="4">
    <source>
        <dbReference type="ARBA" id="ARBA00023004"/>
    </source>
</evidence>
<keyword evidence="4 5" id="KW-0408">Iron</keyword>
<dbReference type="PANTHER" id="PTHR10543">
    <property type="entry name" value="BETA-CAROTENE DIOXYGENASE"/>
    <property type="match status" value="1"/>
</dbReference>
<dbReference type="GO" id="GO:0010436">
    <property type="term" value="F:carotenoid dioxygenase activity"/>
    <property type="evidence" value="ECO:0007669"/>
    <property type="project" value="TreeGrafter"/>
</dbReference>
<dbReference type="GO" id="GO:0046872">
    <property type="term" value="F:metal ion binding"/>
    <property type="evidence" value="ECO:0007669"/>
    <property type="project" value="UniProtKB-KW"/>
</dbReference>
<evidence type="ECO:0000256" key="3">
    <source>
        <dbReference type="ARBA" id="ARBA00023002"/>
    </source>
</evidence>
<evidence type="ECO:0000256" key="6">
    <source>
        <dbReference type="SAM" id="MobiDB-lite"/>
    </source>
</evidence>
<sequence length="89" mass="9626">MDGISKVDTLNNTTSYWENPVGHTPGETIFIPDPNGIEEDDGVLLSVVLDGFQGTSYLFCLDGKTMQEIGKAECDWAVAFGAHGHHVQS</sequence>
<feature type="region of interest" description="Disordered" evidence="6">
    <location>
        <begin position="1"/>
        <end position="24"/>
    </location>
</feature>
<evidence type="ECO:0000256" key="2">
    <source>
        <dbReference type="ARBA" id="ARBA00022723"/>
    </source>
</evidence>
<proteinExistence type="inferred from homology"/>
<organism evidence="7 8">
    <name type="scientific">Monilinia laxa</name>
    <name type="common">Brown rot fungus</name>
    <name type="synonym">Sclerotinia laxa</name>
    <dbReference type="NCBI Taxonomy" id="61186"/>
    <lineage>
        <taxon>Eukaryota</taxon>
        <taxon>Fungi</taxon>
        <taxon>Dikarya</taxon>
        <taxon>Ascomycota</taxon>
        <taxon>Pezizomycotina</taxon>
        <taxon>Leotiomycetes</taxon>
        <taxon>Helotiales</taxon>
        <taxon>Sclerotiniaceae</taxon>
        <taxon>Monilinia</taxon>
    </lineage>
</organism>
<comment type="caution">
    <text evidence="7">The sequence shown here is derived from an EMBL/GenBank/DDBJ whole genome shotgun (WGS) entry which is preliminary data.</text>
</comment>
<keyword evidence="3" id="KW-0560">Oxidoreductase</keyword>
<evidence type="ECO:0000313" key="8">
    <source>
        <dbReference type="Proteomes" id="UP000326757"/>
    </source>
</evidence>
<dbReference type="EMBL" id="VIGI01000011">
    <property type="protein sequence ID" value="KAB8293714.1"/>
    <property type="molecule type" value="Genomic_DNA"/>
</dbReference>
<dbReference type="PANTHER" id="PTHR10543:SF24">
    <property type="entry name" value="CAROTENOID ISOMEROOXYGENASE"/>
    <property type="match status" value="1"/>
</dbReference>
<gene>
    <name evidence="7" type="ORF">EYC80_009199</name>
</gene>
<dbReference type="GO" id="GO:0016121">
    <property type="term" value="P:carotene catabolic process"/>
    <property type="evidence" value="ECO:0007669"/>
    <property type="project" value="TreeGrafter"/>
</dbReference>
<evidence type="ECO:0000256" key="1">
    <source>
        <dbReference type="ARBA" id="ARBA00006787"/>
    </source>
</evidence>
<reference evidence="7 8" key="1">
    <citation type="submission" date="2019-06" db="EMBL/GenBank/DDBJ databases">
        <title>Genome Sequence of the Brown Rot Fungal Pathogen Monilinia laxa.</title>
        <authorList>
            <person name="De Miccolis Angelini R.M."/>
            <person name="Landi L."/>
            <person name="Abate D."/>
            <person name="Pollastro S."/>
            <person name="Romanazzi G."/>
            <person name="Faretra F."/>
        </authorList>
    </citation>
    <scope>NUCLEOTIDE SEQUENCE [LARGE SCALE GENOMIC DNA]</scope>
    <source>
        <strain evidence="7 8">Mlax316</strain>
    </source>
</reference>
<dbReference type="InterPro" id="IPR004294">
    <property type="entry name" value="Carotenoid_Oase"/>
</dbReference>
<comment type="similarity">
    <text evidence="1">Belongs to the carotenoid oxygenase family.</text>
</comment>